<dbReference type="Proteomes" id="UP000054558">
    <property type="component" value="Unassembled WGS sequence"/>
</dbReference>
<dbReference type="SUPFAM" id="SSF51395">
    <property type="entry name" value="FMN-linked oxidoreductases"/>
    <property type="match status" value="1"/>
</dbReference>
<dbReference type="PANTHER" id="PTHR22893">
    <property type="entry name" value="NADH OXIDOREDUCTASE-RELATED"/>
    <property type="match status" value="1"/>
</dbReference>
<dbReference type="CDD" id="cd02933">
    <property type="entry name" value="OYE_like_FMN"/>
    <property type="match status" value="1"/>
</dbReference>
<sequence>MMTSYPSAIKKVQVLLLERLAGIAPKMAPDTTSTADALATLAVSTPDMKEDVKPLFTPTRLGDYTLENRMAMAPLTRCRGLNMVPSKAAITYYTQRAYPGSLLISEGTPISQAGQGYPHVPGVYTDEQIEAWKPIVRAVKEKGTIFFMQIWHCGRVSHSDYQPDGGAPLAPSALRITKGDVYTPKGGPYPFPEPREMTKADIAEVIEQFAQGAENAVKKAGFDGVEIHGANTYLLDEFLKDETNHRTDEYGGPIENRCRFVLELVKAVVDRVGAGKTGIRFSPFTTYYDCSDSHPYGLFCYLLEELNKLNLAYVHFVEPRIQGISEAKTADSLAPFRAVWKGTFLAAGGFDREKAIKAIETEHADVIVFGRHWLANPDLPRRFQLDAPLNKYDRDTFYTHDPVKGYTDYPFLEDVEKSESTKAQD</sequence>
<keyword evidence="3" id="KW-0285">Flavoprotein</keyword>
<keyword evidence="4" id="KW-0560">Oxidoreductase</keyword>
<feature type="domain" description="NADH:flavin oxidoreductase/NADH oxidase N-terminal" evidence="5">
    <location>
        <begin position="55"/>
        <end position="388"/>
    </location>
</feature>
<dbReference type="OMA" id="APCTRMR"/>
<evidence type="ECO:0000256" key="2">
    <source>
        <dbReference type="ARBA" id="ARBA00005979"/>
    </source>
</evidence>
<proteinExistence type="inferred from homology"/>
<dbReference type="GO" id="GO:0005829">
    <property type="term" value="C:cytosol"/>
    <property type="evidence" value="ECO:0007669"/>
    <property type="project" value="UniProtKB-ARBA"/>
</dbReference>
<gene>
    <name evidence="6" type="ORF">KFL_006470050</name>
</gene>
<accession>A0A1Y1IIG2</accession>
<dbReference type="GO" id="GO:0016628">
    <property type="term" value="F:oxidoreductase activity, acting on the CH-CH group of donors, NAD or NADP as acceptor"/>
    <property type="evidence" value="ECO:0007669"/>
    <property type="project" value="UniProtKB-ARBA"/>
</dbReference>
<dbReference type="InterPro" id="IPR001155">
    <property type="entry name" value="OxRdtase_FMN_N"/>
</dbReference>
<dbReference type="PANTHER" id="PTHR22893:SF91">
    <property type="entry name" value="NADPH DEHYDROGENASE 2-RELATED"/>
    <property type="match status" value="1"/>
</dbReference>
<evidence type="ECO:0000256" key="4">
    <source>
        <dbReference type="ARBA" id="ARBA00023002"/>
    </source>
</evidence>
<keyword evidence="3" id="KW-0288">FMN</keyword>
<name>A0A1Y1IIG2_KLENI</name>
<reference evidence="6 7" key="1">
    <citation type="journal article" date="2014" name="Nat. Commun.">
        <title>Klebsormidium flaccidum genome reveals primary factors for plant terrestrial adaptation.</title>
        <authorList>
            <person name="Hori K."/>
            <person name="Maruyama F."/>
            <person name="Fujisawa T."/>
            <person name="Togashi T."/>
            <person name="Yamamoto N."/>
            <person name="Seo M."/>
            <person name="Sato S."/>
            <person name="Yamada T."/>
            <person name="Mori H."/>
            <person name="Tajima N."/>
            <person name="Moriyama T."/>
            <person name="Ikeuchi M."/>
            <person name="Watanabe M."/>
            <person name="Wada H."/>
            <person name="Kobayashi K."/>
            <person name="Saito M."/>
            <person name="Masuda T."/>
            <person name="Sasaki-Sekimoto Y."/>
            <person name="Mashiguchi K."/>
            <person name="Awai K."/>
            <person name="Shimojima M."/>
            <person name="Masuda S."/>
            <person name="Iwai M."/>
            <person name="Nobusawa T."/>
            <person name="Narise T."/>
            <person name="Kondo S."/>
            <person name="Saito H."/>
            <person name="Sato R."/>
            <person name="Murakawa M."/>
            <person name="Ihara Y."/>
            <person name="Oshima-Yamada Y."/>
            <person name="Ohtaka K."/>
            <person name="Satoh M."/>
            <person name="Sonobe K."/>
            <person name="Ishii M."/>
            <person name="Ohtani R."/>
            <person name="Kanamori-Sato M."/>
            <person name="Honoki R."/>
            <person name="Miyazaki D."/>
            <person name="Mochizuki H."/>
            <person name="Umetsu J."/>
            <person name="Higashi K."/>
            <person name="Shibata D."/>
            <person name="Kamiya Y."/>
            <person name="Sato N."/>
            <person name="Nakamura Y."/>
            <person name="Tabata S."/>
            <person name="Ida S."/>
            <person name="Kurokawa K."/>
            <person name="Ohta H."/>
        </authorList>
    </citation>
    <scope>NUCLEOTIDE SEQUENCE [LARGE SCALE GENOMIC DNA]</scope>
    <source>
        <strain evidence="6 7">NIES-2285</strain>
    </source>
</reference>
<dbReference type="GO" id="GO:0016491">
    <property type="term" value="F:oxidoreductase activity"/>
    <property type="evidence" value="ECO:0000318"/>
    <property type="project" value="GO_Central"/>
</dbReference>
<dbReference type="STRING" id="105231.A0A1Y1IIG2"/>
<evidence type="ECO:0000313" key="7">
    <source>
        <dbReference type="Proteomes" id="UP000054558"/>
    </source>
</evidence>
<dbReference type="OrthoDB" id="1663137at2759"/>
<evidence type="ECO:0000259" key="5">
    <source>
        <dbReference type="Pfam" id="PF00724"/>
    </source>
</evidence>
<evidence type="ECO:0000313" key="6">
    <source>
        <dbReference type="EMBL" id="GAQ90493.1"/>
    </source>
</evidence>
<dbReference type="FunFam" id="3.20.20.70:FF:000059">
    <property type="entry name" value="N-ethylmaleimide reductase, FMN-linked"/>
    <property type="match status" value="1"/>
</dbReference>
<dbReference type="Pfam" id="PF00724">
    <property type="entry name" value="Oxidored_FMN"/>
    <property type="match status" value="1"/>
</dbReference>
<keyword evidence="7" id="KW-1185">Reference proteome</keyword>
<evidence type="ECO:0000256" key="1">
    <source>
        <dbReference type="ARBA" id="ARBA00001917"/>
    </source>
</evidence>
<dbReference type="AlphaFoldDB" id="A0A1Y1IIG2"/>
<organism evidence="6 7">
    <name type="scientific">Klebsormidium nitens</name>
    <name type="common">Green alga</name>
    <name type="synonym">Ulothrix nitens</name>
    <dbReference type="NCBI Taxonomy" id="105231"/>
    <lineage>
        <taxon>Eukaryota</taxon>
        <taxon>Viridiplantae</taxon>
        <taxon>Streptophyta</taxon>
        <taxon>Klebsormidiophyceae</taxon>
        <taxon>Klebsormidiales</taxon>
        <taxon>Klebsormidiaceae</taxon>
        <taxon>Klebsormidium</taxon>
    </lineage>
</organism>
<dbReference type="InterPro" id="IPR013785">
    <property type="entry name" value="Aldolase_TIM"/>
</dbReference>
<evidence type="ECO:0000256" key="3">
    <source>
        <dbReference type="ARBA" id="ARBA00022643"/>
    </source>
</evidence>
<comment type="cofactor">
    <cofactor evidence="1">
        <name>FMN</name>
        <dbReference type="ChEBI" id="CHEBI:58210"/>
    </cofactor>
</comment>
<dbReference type="Gene3D" id="3.20.20.70">
    <property type="entry name" value="Aldolase class I"/>
    <property type="match status" value="1"/>
</dbReference>
<dbReference type="InterPro" id="IPR045247">
    <property type="entry name" value="Oye-like"/>
</dbReference>
<dbReference type="GO" id="GO:0010181">
    <property type="term" value="F:FMN binding"/>
    <property type="evidence" value="ECO:0007669"/>
    <property type="project" value="InterPro"/>
</dbReference>
<protein>
    <submittedName>
        <fullName evidence="6">12-oxophytodienoic acid reductase 3</fullName>
    </submittedName>
</protein>
<dbReference type="EMBL" id="DF237596">
    <property type="protein sequence ID" value="GAQ90493.1"/>
    <property type="molecule type" value="Genomic_DNA"/>
</dbReference>
<comment type="similarity">
    <text evidence="2">Belongs to the NADH:flavin oxidoreductase/NADH oxidase family.</text>
</comment>